<keyword evidence="2" id="KW-0489">Methyltransferase</keyword>
<dbReference type="GO" id="GO:0032259">
    <property type="term" value="P:methylation"/>
    <property type="evidence" value="ECO:0007669"/>
    <property type="project" value="UniProtKB-KW"/>
</dbReference>
<comment type="caution">
    <text evidence="2">The sequence shown here is derived from an EMBL/GenBank/DDBJ whole genome shotgun (WGS) entry which is preliminary data.</text>
</comment>
<gene>
    <name evidence="2" type="ORF">BJY24_003868</name>
</gene>
<dbReference type="EMBL" id="JACHIT010000001">
    <property type="protein sequence ID" value="MBB5915001.1"/>
    <property type="molecule type" value="Genomic_DNA"/>
</dbReference>
<protein>
    <submittedName>
        <fullName evidence="2">Ubiquinone/menaquinone biosynthesis C-methylase UbiE</fullName>
    </submittedName>
</protein>
<dbReference type="InterPro" id="IPR029063">
    <property type="entry name" value="SAM-dependent_MTases_sf"/>
</dbReference>
<dbReference type="AlphaFoldDB" id="A0A7W9UJ59"/>
<dbReference type="RefSeq" id="WP_221332883.1">
    <property type="nucleotide sequence ID" value="NZ_JACHIT010000001.1"/>
</dbReference>
<proteinExistence type="predicted"/>
<dbReference type="GO" id="GO:0008757">
    <property type="term" value="F:S-adenosylmethionine-dependent methyltransferase activity"/>
    <property type="evidence" value="ECO:0007669"/>
    <property type="project" value="InterPro"/>
</dbReference>
<dbReference type="Pfam" id="PF08241">
    <property type="entry name" value="Methyltransf_11"/>
    <property type="match status" value="1"/>
</dbReference>
<dbReference type="CDD" id="cd02440">
    <property type="entry name" value="AdoMet_MTases"/>
    <property type="match status" value="1"/>
</dbReference>
<evidence type="ECO:0000259" key="1">
    <source>
        <dbReference type="Pfam" id="PF08241"/>
    </source>
</evidence>
<dbReference type="SUPFAM" id="SSF53335">
    <property type="entry name" value="S-adenosyl-L-methionine-dependent methyltransferases"/>
    <property type="match status" value="1"/>
</dbReference>
<reference evidence="2 3" key="1">
    <citation type="submission" date="2020-08" db="EMBL/GenBank/DDBJ databases">
        <title>Sequencing the genomes of 1000 actinobacteria strains.</title>
        <authorList>
            <person name="Klenk H.-P."/>
        </authorList>
    </citation>
    <scope>NUCLEOTIDE SEQUENCE [LARGE SCALE GENOMIC DNA]</scope>
    <source>
        <strain evidence="2 3">DSM 43582</strain>
    </source>
</reference>
<keyword evidence="2" id="KW-0808">Transferase</keyword>
<dbReference type="Proteomes" id="UP000540412">
    <property type="component" value="Unassembled WGS sequence"/>
</dbReference>
<sequence>MSVNTFLDADNSRRYDRRAGRLFGRIYDRIAADTDPGPRARVLDIGTGPGHLLARLAARRPDLRLAGVDLAPPMIELAAGHLAGAPVELSVGDVAALPYPDDSFDYLISTISLHEWPDIDSAAGELARVLAPGGRVVIYDYRFVRTDRAQAALRAAFGADPVRTAWGPLGLFARITVGA</sequence>
<feature type="domain" description="Methyltransferase type 11" evidence="1">
    <location>
        <begin position="43"/>
        <end position="138"/>
    </location>
</feature>
<name>A0A7W9UJ59_9NOCA</name>
<keyword evidence="3" id="KW-1185">Reference proteome</keyword>
<dbReference type="Gene3D" id="3.40.50.150">
    <property type="entry name" value="Vaccinia Virus protein VP39"/>
    <property type="match status" value="1"/>
</dbReference>
<dbReference type="InterPro" id="IPR013216">
    <property type="entry name" value="Methyltransf_11"/>
</dbReference>
<accession>A0A7W9UJ59</accession>
<organism evidence="2 3">
    <name type="scientific">Nocardia transvalensis</name>
    <dbReference type="NCBI Taxonomy" id="37333"/>
    <lineage>
        <taxon>Bacteria</taxon>
        <taxon>Bacillati</taxon>
        <taxon>Actinomycetota</taxon>
        <taxon>Actinomycetes</taxon>
        <taxon>Mycobacteriales</taxon>
        <taxon>Nocardiaceae</taxon>
        <taxon>Nocardia</taxon>
    </lineage>
</organism>
<evidence type="ECO:0000313" key="3">
    <source>
        <dbReference type="Proteomes" id="UP000540412"/>
    </source>
</evidence>
<keyword evidence="2" id="KW-0830">Ubiquinone</keyword>
<evidence type="ECO:0000313" key="2">
    <source>
        <dbReference type="EMBL" id="MBB5915001.1"/>
    </source>
</evidence>
<dbReference type="PANTHER" id="PTHR43591">
    <property type="entry name" value="METHYLTRANSFERASE"/>
    <property type="match status" value="1"/>
</dbReference>